<dbReference type="Proteomes" id="UP001303046">
    <property type="component" value="Unassembled WGS sequence"/>
</dbReference>
<evidence type="ECO:0008006" key="3">
    <source>
        <dbReference type="Google" id="ProtNLM"/>
    </source>
</evidence>
<protein>
    <recommendedName>
        <fullName evidence="3">Glycosyltransferase 2-like domain-containing protein</fullName>
    </recommendedName>
</protein>
<evidence type="ECO:0000313" key="2">
    <source>
        <dbReference type="Proteomes" id="UP001303046"/>
    </source>
</evidence>
<comment type="caution">
    <text evidence="1">The sequence shown here is derived from an EMBL/GenBank/DDBJ whole genome shotgun (WGS) entry which is preliminary data.</text>
</comment>
<organism evidence="1 2">
    <name type="scientific">Necator americanus</name>
    <name type="common">Human hookworm</name>
    <dbReference type="NCBI Taxonomy" id="51031"/>
    <lineage>
        <taxon>Eukaryota</taxon>
        <taxon>Metazoa</taxon>
        <taxon>Ecdysozoa</taxon>
        <taxon>Nematoda</taxon>
        <taxon>Chromadorea</taxon>
        <taxon>Rhabditida</taxon>
        <taxon>Rhabditina</taxon>
        <taxon>Rhabditomorpha</taxon>
        <taxon>Strongyloidea</taxon>
        <taxon>Ancylostomatidae</taxon>
        <taxon>Bunostominae</taxon>
        <taxon>Necator</taxon>
    </lineage>
</organism>
<keyword evidence="2" id="KW-1185">Reference proteome</keyword>
<proteinExistence type="predicted"/>
<name>A0ABR1CJ07_NECAM</name>
<reference evidence="1 2" key="1">
    <citation type="submission" date="2023-08" db="EMBL/GenBank/DDBJ databases">
        <title>A Necator americanus chromosomal reference genome.</title>
        <authorList>
            <person name="Ilik V."/>
            <person name="Petrzelkova K.J."/>
            <person name="Pardy F."/>
            <person name="Fuh T."/>
            <person name="Niatou-Singa F.S."/>
            <person name="Gouil Q."/>
            <person name="Baker L."/>
            <person name="Ritchie M.E."/>
            <person name="Jex A.R."/>
            <person name="Gazzola D."/>
            <person name="Li H."/>
            <person name="Toshio Fujiwara R."/>
            <person name="Zhan B."/>
            <person name="Aroian R.V."/>
            <person name="Pafco B."/>
            <person name="Schwarz E.M."/>
        </authorList>
    </citation>
    <scope>NUCLEOTIDE SEQUENCE [LARGE SCALE GENOMIC DNA]</scope>
    <source>
        <strain evidence="1 2">Aroian</strain>
        <tissue evidence="1">Whole animal</tissue>
    </source>
</reference>
<accession>A0ABR1CJ07</accession>
<sequence length="131" mass="15179">MMTTLSKRQELIATIAMEPPVAVEDRRMYSRTQRLRIPDCEGNVGIRGNLDPEKPSIRHKMISDVETASLLDRARIVFMTMDRLQQKIEDSIETSCNNSDFFEIRLWDNGIRSEAPLIALYIHKRLTICIK</sequence>
<evidence type="ECO:0000313" key="1">
    <source>
        <dbReference type="EMBL" id="KAK6737663.1"/>
    </source>
</evidence>
<gene>
    <name evidence="1" type="primary">Necator_chrII.g7819</name>
    <name evidence="1" type="ORF">RB195_020025</name>
</gene>
<dbReference type="EMBL" id="JAVFWL010000002">
    <property type="protein sequence ID" value="KAK6737663.1"/>
    <property type="molecule type" value="Genomic_DNA"/>
</dbReference>